<protein>
    <submittedName>
        <fullName evidence="5">2-oxoisovalerate dehydrogenase subunit beta, mitochondrial</fullName>
    </submittedName>
</protein>
<dbReference type="SUPFAM" id="SSF52518">
    <property type="entry name" value="Thiamin diphosphate-binding fold (THDP-binding)"/>
    <property type="match status" value="1"/>
</dbReference>
<dbReference type="Proteomes" id="UP000186817">
    <property type="component" value="Unassembled WGS sequence"/>
</dbReference>
<dbReference type="InterPro" id="IPR009014">
    <property type="entry name" value="Transketo_C/PFOR_II"/>
</dbReference>
<evidence type="ECO:0000256" key="4">
    <source>
        <dbReference type="SAM" id="SignalP"/>
    </source>
</evidence>
<dbReference type="EMBL" id="LSRX01000510">
    <property type="protein sequence ID" value="OLP95278.1"/>
    <property type="molecule type" value="Genomic_DNA"/>
</dbReference>
<dbReference type="GO" id="GO:0016491">
    <property type="term" value="F:oxidoreductase activity"/>
    <property type="evidence" value="ECO:0007669"/>
    <property type="project" value="UniProtKB-KW"/>
</dbReference>
<feature type="chain" id="PRO_5012367339" evidence="4">
    <location>
        <begin position="20"/>
        <end position="479"/>
    </location>
</feature>
<feature type="signal peptide" evidence="4">
    <location>
        <begin position="1"/>
        <end position="19"/>
    </location>
</feature>
<gene>
    <name evidence="5" type="primary">bkdB</name>
    <name evidence="5" type="ORF">AK812_SmicGene22636</name>
</gene>
<feature type="region of interest" description="Disordered" evidence="3">
    <location>
        <begin position="110"/>
        <end position="134"/>
    </location>
</feature>
<dbReference type="AlphaFoldDB" id="A0A1Q9DJE0"/>
<sequence>MAASWLLAPLLLAQALASADVTCLSSIKVIDDFLSDAEAQAVLTDLEAQRTGPVRVRQEAPVLAHRLKSELRSKEQEAQRSSAVEVLEPVGKLIQEVTGHAGLERRLRETMTGKEASQLEASKSSVPVSRKSGDVKEHADHVTQWVNSKVPGTAAVAYLESAPDGGSLGKLIFNDVADDQKVVKEVEAIAKRFISWDNSKCLHSFKARYQGTRRLLGPLALTSYGDMVKVGDFTTTTTVPETTTLAPKTYYGRRKRFPWWSWKKAYSQPTELVQDGSSDTVHFMQIDKSGSHKVSMVLNVTSWASGGIVGHCGSLTIRMPSGAVGHGGLYHSQSPEAFFTHCPDPTLVFEPKVLYRQAVEEVPVEDFEIPIGKAEVLLEGTDVTLVGWGNQVHRLMQTADLAAQVVAHEAPKTSGFGAELAATLQEKCFLKLEAEGTCGDTPFPLAFEEFYLPTPLRAGWSCETWTHSVLDAVKKVTAF</sequence>
<evidence type="ECO:0000313" key="5">
    <source>
        <dbReference type="EMBL" id="OLP95278.1"/>
    </source>
</evidence>
<evidence type="ECO:0000256" key="3">
    <source>
        <dbReference type="SAM" id="MobiDB-lite"/>
    </source>
</evidence>
<keyword evidence="4" id="KW-0732">Signal</keyword>
<evidence type="ECO:0000313" key="6">
    <source>
        <dbReference type="Proteomes" id="UP000186817"/>
    </source>
</evidence>
<dbReference type="InterPro" id="IPR029061">
    <property type="entry name" value="THDP-binding"/>
</dbReference>
<dbReference type="OrthoDB" id="878at2759"/>
<organism evidence="5 6">
    <name type="scientific">Symbiodinium microadriaticum</name>
    <name type="common">Dinoflagellate</name>
    <name type="synonym">Zooxanthella microadriatica</name>
    <dbReference type="NCBI Taxonomy" id="2951"/>
    <lineage>
        <taxon>Eukaryota</taxon>
        <taxon>Sar</taxon>
        <taxon>Alveolata</taxon>
        <taxon>Dinophyceae</taxon>
        <taxon>Suessiales</taxon>
        <taxon>Symbiodiniaceae</taxon>
        <taxon>Symbiodinium</taxon>
    </lineage>
</organism>
<keyword evidence="2" id="KW-0560">Oxidoreductase</keyword>
<dbReference type="Gene3D" id="3.40.50.920">
    <property type="match status" value="2"/>
</dbReference>
<evidence type="ECO:0000256" key="1">
    <source>
        <dbReference type="ARBA" id="ARBA00001964"/>
    </source>
</evidence>
<dbReference type="GO" id="GO:0009083">
    <property type="term" value="P:branched-chain amino acid catabolic process"/>
    <property type="evidence" value="ECO:0007669"/>
    <property type="project" value="TreeGrafter"/>
</dbReference>
<reference evidence="5 6" key="1">
    <citation type="submission" date="2016-02" db="EMBL/GenBank/DDBJ databases">
        <title>Genome analysis of coral dinoflagellate symbionts highlights evolutionary adaptations to a symbiotic lifestyle.</title>
        <authorList>
            <person name="Aranda M."/>
            <person name="Li Y."/>
            <person name="Liew Y.J."/>
            <person name="Baumgarten S."/>
            <person name="Simakov O."/>
            <person name="Wilson M."/>
            <person name="Piel J."/>
            <person name="Ashoor H."/>
            <person name="Bougouffa S."/>
            <person name="Bajic V.B."/>
            <person name="Ryu T."/>
            <person name="Ravasi T."/>
            <person name="Bayer T."/>
            <person name="Micklem G."/>
            <person name="Kim H."/>
            <person name="Bhak J."/>
            <person name="Lajeunesse T.C."/>
            <person name="Voolstra C.R."/>
        </authorList>
    </citation>
    <scope>NUCLEOTIDE SEQUENCE [LARGE SCALE GENOMIC DNA]</scope>
    <source>
        <strain evidence="5 6">CCMP2467</strain>
    </source>
</reference>
<proteinExistence type="predicted"/>
<comment type="cofactor">
    <cofactor evidence="1">
        <name>thiamine diphosphate</name>
        <dbReference type="ChEBI" id="CHEBI:58937"/>
    </cofactor>
</comment>
<accession>A0A1Q9DJE0</accession>
<dbReference type="SUPFAM" id="SSF52922">
    <property type="entry name" value="TK C-terminal domain-like"/>
    <property type="match status" value="1"/>
</dbReference>
<dbReference type="Gene3D" id="3.40.50.970">
    <property type="match status" value="2"/>
</dbReference>
<name>A0A1Q9DJE0_SYMMI</name>
<keyword evidence="6" id="KW-1185">Reference proteome</keyword>
<evidence type="ECO:0000256" key="2">
    <source>
        <dbReference type="ARBA" id="ARBA00023002"/>
    </source>
</evidence>
<dbReference type="PANTHER" id="PTHR42980:SF1">
    <property type="entry name" value="2-OXOISOVALERATE DEHYDROGENASE SUBUNIT BETA, MITOCHONDRIAL"/>
    <property type="match status" value="1"/>
</dbReference>
<dbReference type="PANTHER" id="PTHR42980">
    <property type="entry name" value="2-OXOISOVALERATE DEHYDROGENASE SUBUNIT BETA-RELATED"/>
    <property type="match status" value="1"/>
</dbReference>
<dbReference type="GO" id="GO:0007584">
    <property type="term" value="P:response to nutrient"/>
    <property type="evidence" value="ECO:0007669"/>
    <property type="project" value="TreeGrafter"/>
</dbReference>
<comment type="caution">
    <text evidence="5">The sequence shown here is derived from an EMBL/GenBank/DDBJ whole genome shotgun (WGS) entry which is preliminary data.</text>
</comment>